<name>X1UNI9_9ZZZZ</name>
<comment type="similarity">
    <text evidence="1">Belongs to the short-chain dehydrogenases/reductases (SDR) family.</text>
</comment>
<dbReference type="SUPFAM" id="SSF51735">
    <property type="entry name" value="NAD(P)-binding Rossmann-fold domains"/>
    <property type="match status" value="1"/>
</dbReference>
<sequence>NKKVALVTGGSRGIGKIIAIALAKEKMNIILTYKVNKDKAFTVVKEIKDKGGYYNTSFFSRIYNEIFINWF</sequence>
<evidence type="ECO:0000256" key="1">
    <source>
        <dbReference type="ARBA" id="ARBA00006484"/>
    </source>
</evidence>
<comment type="caution">
    <text evidence="2">The sequence shown here is derived from an EMBL/GenBank/DDBJ whole genome shotgun (WGS) entry which is preliminary data.</text>
</comment>
<dbReference type="PANTHER" id="PTHR42879">
    <property type="entry name" value="3-OXOACYL-(ACYL-CARRIER-PROTEIN) REDUCTASE"/>
    <property type="match status" value="1"/>
</dbReference>
<dbReference type="InterPro" id="IPR050259">
    <property type="entry name" value="SDR"/>
</dbReference>
<evidence type="ECO:0000313" key="2">
    <source>
        <dbReference type="EMBL" id="GAJ19069.1"/>
    </source>
</evidence>
<gene>
    <name evidence="2" type="ORF">S12H4_59869</name>
</gene>
<proteinExistence type="inferred from homology"/>
<dbReference type="InterPro" id="IPR002347">
    <property type="entry name" value="SDR_fam"/>
</dbReference>
<dbReference type="EMBL" id="BARW01039257">
    <property type="protein sequence ID" value="GAJ19069.1"/>
    <property type="molecule type" value="Genomic_DNA"/>
</dbReference>
<dbReference type="Pfam" id="PF00106">
    <property type="entry name" value="adh_short"/>
    <property type="match status" value="1"/>
</dbReference>
<feature type="non-terminal residue" evidence="2">
    <location>
        <position position="1"/>
    </location>
</feature>
<dbReference type="AlphaFoldDB" id="X1UNI9"/>
<accession>X1UNI9</accession>
<reference evidence="2" key="1">
    <citation type="journal article" date="2014" name="Front. Microbiol.">
        <title>High frequency of phylogenetically diverse reductive dehalogenase-homologous genes in deep subseafloor sedimentary metagenomes.</title>
        <authorList>
            <person name="Kawai M."/>
            <person name="Futagami T."/>
            <person name="Toyoda A."/>
            <person name="Takaki Y."/>
            <person name="Nishi S."/>
            <person name="Hori S."/>
            <person name="Arai W."/>
            <person name="Tsubouchi T."/>
            <person name="Morono Y."/>
            <person name="Uchiyama I."/>
            <person name="Ito T."/>
            <person name="Fujiyama A."/>
            <person name="Inagaki F."/>
            <person name="Takami H."/>
        </authorList>
    </citation>
    <scope>NUCLEOTIDE SEQUENCE</scope>
    <source>
        <strain evidence="2">Expedition CK06-06</strain>
    </source>
</reference>
<protein>
    <submittedName>
        <fullName evidence="2">Uncharacterized protein</fullName>
    </submittedName>
</protein>
<dbReference type="Gene3D" id="3.40.50.720">
    <property type="entry name" value="NAD(P)-binding Rossmann-like Domain"/>
    <property type="match status" value="1"/>
</dbReference>
<organism evidence="2">
    <name type="scientific">marine sediment metagenome</name>
    <dbReference type="NCBI Taxonomy" id="412755"/>
    <lineage>
        <taxon>unclassified sequences</taxon>
        <taxon>metagenomes</taxon>
        <taxon>ecological metagenomes</taxon>
    </lineage>
</organism>
<dbReference type="PANTHER" id="PTHR42879:SF2">
    <property type="entry name" value="3-OXOACYL-[ACYL-CARRIER-PROTEIN] REDUCTASE FABG"/>
    <property type="match status" value="1"/>
</dbReference>
<dbReference type="InterPro" id="IPR036291">
    <property type="entry name" value="NAD(P)-bd_dom_sf"/>
</dbReference>